<evidence type="ECO:0000256" key="3">
    <source>
        <dbReference type="ARBA" id="ARBA00022694"/>
    </source>
</evidence>
<dbReference type="PROSITE" id="PS51747">
    <property type="entry name" value="CYT_DCMP_DEAMINASES_2"/>
    <property type="match status" value="1"/>
</dbReference>
<feature type="binding site" evidence="8">
    <location>
        <position position="83"/>
    </location>
    <ligand>
        <name>Zn(2+)</name>
        <dbReference type="ChEBI" id="CHEBI:29105"/>
        <note>catalytic</note>
    </ligand>
</feature>
<evidence type="ECO:0000259" key="9">
    <source>
        <dbReference type="PROSITE" id="PS51747"/>
    </source>
</evidence>
<dbReference type="FunFam" id="3.40.140.10:FF:000005">
    <property type="entry name" value="tRNA-specific adenosine deaminase"/>
    <property type="match status" value="1"/>
</dbReference>
<comment type="caution">
    <text evidence="10">The sequence shown here is derived from an EMBL/GenBank/DDBJ whole genome shotgun (WGS) entry which is preliminary data.</text>
</comment>
<comment type="subunit">
    <text evidence="2 8">Homodimer.</text>
</comment>
<dbReference type="GO" id="GO:0008270">
    <property type="term" value="F:zinc ion binding"/>
    <property type="evidence" value="ECO:0007669"/>
    <property type="project" value="UniProtKB-UniRule"/>
</dbReference>
<dbReference type="CDD" id="cd01285">
    <property type="entry name" value="nucleoside_deaminase"/>
    <property type="match status" value="1"/>
</dbReference>
<evidence type="ECO:0000256" key="6">
    <source>
        <dbReference type="ARBA" id="ARBA00022833"/>
    </source>
</evidence>
<sequence length="149" mass="16483">MDHNYYMAIAVAEAENAARSGEVPVGAVLIRKDGTVMARDHNRRESAQDPTAHAEILVLRQAAERQGGWRLEDTILYVTLEPCTMCAGALVLSRVAQVVFGTRDPKGGALVSLYQVGSDPRLNHQFDVIEGVMQQACQLLLTSFFRQRR</sequence>
<dbReference type="GO" id="GO:0002100">
    <property type="term" value="P:tRNA wobble adenosine to inosine editing"/>
    <property type="evidence" value="ECO:0007669"/>
    <property type="project" value="UniProtKB-UniRule"/>
</dbReference>
<reference evidence="10 11" key="1">
    <citation type="journal article" date="2014" name="BMC Genomics">
        <title>Comparison of environmental and isolate Sulfobacillus genomes reveals diverse carbon, sulfur, nitrogen, and hydrogen metabolisms.</title>
        <authorList>
            <person name="Justice N.B."/>
            <person name="Norman A."/>
            <person name="Brown C.T."/>
            <person name="Singh A."/>
            <person name="Thomas B.C."/>
            <person name="Banfield J.F."/>
        </authorList>
    </citation>
    <scope>NUCLEOTIDE SEQUENCE [LARGE SCALE GENOMIC DNA]</scope>
    <source>
        <strain evidence="10">AMDSBA4</strain>
    </source>
</reference>
<dbReference type="SUPFAM" id="SSF53927">
    <property type="entry name" value="Cytidine deaminase-like"/>
    <property type="match status" value="1"/>
</dbReference>
<gene>
    <name evidence="8" type="primary">tadA</name>
    <name evidence="10" type="ORF">C7B46_12500</name>
</gene>
<proteinExistence type="inferred from homology"/>
<keyword evidence="5 8" id="KW-0378">Hydrolase</keyword>
<organism evidence="10 11">
    <name type="scientific">Sulfobacillus benefaciens</name>
    <dbReference type="NCBI Taxonomy" id="453960"/>
    <lineage>
        <taxon>Bacteria</taxon>
        <taxon>Bacillati</taxon>
        <taxon>Bacillota</taxon>
        <taxon>Clostridia</taxon>
        <taxon>Eubacteriales</taxon>
        <taxon>Clostridiales Family XVII. Incertae Sedis</taxon>
        <taxon>Sulfobacillus</taxon>
    </lineage>
</organism>
<name>A0A2T2XEI0_9FIRM</name>
<dbReference type="HAMAP" id="MF_00972">
    <property type="entry name" value="tRNA_aden_deaminase"/>
    <property type="match status" value="1"/>
</dbReference>
<accession>A0A2T2XEI0</accession>
<dbReference type="PANTHER" id="PTHR11079:SF202">
    <property type="entry name" value="TRNA-SPECIFIC ADENOSINE DEAMINASE"/>
    <property type="match status" value="1"/>
</dbReference>
<evidence type="ECO:0000313" key="10">
    <source>
        <dbReference type="EMBL" id="PSR32895.1"/>
    </source>
</evidence>
<evidence type="ECO:0000256" key="5">
    <source>
        <dbReference type="ARBA" id="ARBA00022801"/>
    </source>
</evidence>
<dbReference type="EMBL" id="PXYW01000030">
    <property type="protein sequence ID" value="PSR32895.1"/>
    <property type="molecule type" value="Genomic_DNA"/>
</dbReference>
<dbReference type="InterPro" id="IPR002125">
    <property type="entry name" value="CMP_dCMP_dom"/>
</dbReference>
<comment type="similarity">
    <text evidence="1">Belongs to the cytidine and deoxycytidylate deaminase family. ADAT2 subfamily.</text>
</comment>
<keyword evidence="6 8" id="KW-0862">Zinc</keyword>
<feature type="active site" description="Proton donor" evidence="8">
    <location>
        <position position="55"/>
    </location>
</feature>
<comment type="cofactor">
    <cofactor evidence="8">
        <name>Zn(2+)</name>
        <dbReference type="ChEBI" id="CHEBI:29105"/>
    </cofactor>
    <text evidence="8">Binds 1 zinc ion per subunit.</text>
</comment>
<dbReference type="GO" id="GO:0052717">
    <property type="term" value="F:tRNA-specific adenosine-34 deaminase activity"/>
    <property type="evidence" value="ECO:0007669"/>
    <property type="project" value="UniProtKB-UniRule"/>
</dbReference>
<dbReference type="AlphaFoldDB" id="A0A2T2XEI0"/>
<dbReference type="PROSITE" id="PS00903">
    <property type="entry name" value="CYT_DCMP_DEAMINASES_1"/>
    <property type="match status" value="1"/>
</dbReference>
<dbReference type="InterPro" id="IPR028883">
    <property type="entry name" value="tRNA_aden_deaminase"/>
</dbReference>
<dbReference type="EC" id="3.5.4.33" evidence="8"/>
<evidence type="ECO:0000256" key="4">
    <source>
        <dbReference type="ARBA" id="ARBA00022723"/>
    </source>
</evidence>
<dbReference type="InterPro" id="IPR016192">
    <property type="entry name" value="APOBEC/CMP_deaminase_Zn-bd"/>
</dbReference>
<evidence type="ECO:0000256" key="7">
    <source>
        <dbReference type="ARBA" id="ARBA00048045"/>
    </source>
</evidence>
<feature type="binding site" evidence="8">
    <location>
        <position position="53"/>
    </location>
    <ligand>
        <name>Zn(2+)</name>
        <dbReference type="ChEBI" id="CHEBI:29105"/>
        <note>catalytic</note>
    </ligand>
</feature>
<dbReference type="NCBIfam" id="NF008113">
    <property type="entry name" value="PRK10860.1"/>
    <property type="match status" value="1"/>
</dbReference>
<comment type="catalytic activity">
    <reaction evidence="7 8">
        <text>adenosine(34) in tRNA + H2O + H(+) = inosine(34) in tRNA + NH4(+)</text>
        <dbReference type="Rhea" id="RHEA:43168"/>
        <dbReference type="Rhea" id="RHEA-COMP:10373"/>
        <dbReference type="Rhea" id="RHEA-COMP:10374"/>
        <dbReference type="ChEBI" id="CHEBI:15377"/>
        <dbReference type="ChEBI" id="CHEBI:15378"/>
        <dbReference type="ChEBI" id="CHEBI:28938"/>
        <dbReference type="ChEBI" id="CHEBI:74411"/>
        <dbReference type="ChEBI" id="CHEBI:82852"/>
        <dbReference type="EC" id="3.5.4.33"/>
    </reaction>
</comment>
<evidence type="ECO:0000256" key="1">
    <source>
        <dbReference type="ARBA" id="ARBA00010669"/>
    </source>
</evidence>
<feature type="domain" description="CMP/dCMP-type deaminase" evidence="9">
    <location>
        <begin position="1"/>
        <end position="129"/>
    </location>
</feature>
<dbReference type="InterPro" id="IPR058535">
    <property type="entry name" value="MafB19-deam"/>
</dbReference>
<evidence type="ECO:0000256" key="2">
    <source>
        <dbReference type="ARBA" id="ARBA00011738"/>
    </source>
</evidence>
<feature type="binding site" evidence="8">
    <location>
        <position position="86"/>
    </location>
    <ligand>
        <name>Zn(2+)</name>
        <dbReference type="ChEBI" id="CHEBI:29105"/>
        <note>catalytic</note>
    </ligand>
</feature>
<evidence type="ECO:0000256" key="8">
    <source>
        <dbReference type="HAMAP-Rule" id="MF_00972"/>
    </source>
</evidence>
<dbReference type="Pfam" id="PF14437">
    <property type="entry name" value="MafB19-deam"/>
    <property type="match status" value="1"/>
</dbReference>
<comment type="function">
    <text evidence="8">Catalyzes the deamination of adenosine to inosine at the wobble position 34 of tRNA(Arg2).</text>
</comment>
<dbReference type="InterPro" id="IPR016193">
    <property type="entry name" value="Cytidine_deaminase-like"/>
</dbReference>
<keyword evidence="3 8" id="KW-0819">tRNA processing</keyword>
<keyword evidence="4 8" id="KW-0479">Metal-binding</keyword>
<dbReference type="PANTHER" id="PTHR11079">
    <property type="entry name" value="CYTOSINE DEAMINASE FAMILY MEMBER"/>
    <property type="match status" value="1"/>
</dbReference>
<protein>
    <recommendedName>
        <fullName evidence="8">tRNA-specific adenosine deaminase</fullName>
        <ecNumber evidence="8">3.5.4.33</ecNumber>
    </recommendedName>
</protein>
<evidence type="ECO:0000313" key="11">
    <source>
        <dbReference type="Proteomes" id="UP000242972"/>
    </source>
</evidence>
<dbReference type="Proteomes" id="UP000242972">
    <property type="component" value="Unassembled WGS sequence"/>
</dbReference>
<dbReference type="Gene3D" id="3.40.140.10">
    <property type="entry name" value="Cytidine Deaminase, domain 2"/>
    <property type="match status" value="1"/>
</dbReference>